<dbReference type="InterPro" id="IPR051013">
    <property type="entry name" value="MBL_superfamily_lactonases"/>
</dbReference>
<protein>
    <submittedName>
        <fullName evidence="6">MBL fold metallo-hydrolase</fullName>
    </submittedName>
</protein>
<keyword evidence="2" id="KW-0479">Metal-binding</keyword>
<evidence type="ECO:0000256" key="3">
    <source>
        <dbReference type="ARBA" id="ARBA00022801"/>
    </source>
</evidence>
<evidence type="ECO:0000256" key="2">
    <source>
        <dbReference type="ARBA" id="ARBA00022723"/>
    </source>
</evidence>
<reference evidence="7" key="1">
    <citation type="journal article" date="2019" name="Int. J. Syst. Evol. Microbiol.">
        <title>The Global Catalogue of Microorganisms (GCM) 10K type strain sequencing project: providing services to taxonomists for standard genome sequencing and annotation.</title>
        <authorList>
            <consortium name="The Broad Institute Genomics Platform"/>
            <consortium name="The Broad Institute Genome Sequencing Center for Infectious Disease"/>
            <person name="Wu L."/>
            <person name="Ma J."/>
        </authorList>
    </citation>
    <scope>NUCLEOTIDE SEQUENCE [LARGE SCALE GENOMIC DNA]</scope>
    <source>
        <strain evidence="7">JCM 31202</strain>
    </source>
</reference>
<proteinExistence type="inferred from homology"/>
<dbReference type="PANTHER" id="PTHR42978">
    <property type="entry name" value="QUORUM-QUENCHING LACTONASE YTNP-RELATED-RELATED"/>
    <property type="match status" value="1"/>
</dbReference>
<dbReference type="Gene3D" id="3.60.15.10">
    <property type="entry name" value="Ribonuclease Z/Hydroxyacylglutathione hydrolase-like"/>
    <property type="match status" value="1"/>
</dbReference>
<keyword evidence="3" id="KW-0378">Hydrolase</keyword>
<name>A0ABW3F0A1_9ACTN</name>
<dbReference type="Pfam" id="PF00753">
    <property type="entry name" value="Lactamase_B"/>
    <property type="match status" value="1"/>
</dbReference>
<comment type="similarity">
    <text evidence="1">Belongs to the metallo-beta-lactamase superfamily.</text>
</comment>
<dbReference type="SUPFAM" id="SSF56281">
    <property type="entry name" value="Metallo-hydrolase/oxidoreductase"/>
    <property type="match status" value="1"/>
</dbReference>
<dbReference type="EMBL" id="JBHTJA010000126">
    <property type="protein sequence ID" value="MFD0905300.1"/>
    <property type="molecule type" value="Genomic_DNA"/>
</dbReference>
<evidence type="ECO:0000259" key="5">
    <source>
        <dbReference type="SMART" id="SM00849"/>
    </source>
</evidence>
<dbReference type="InterPro" id="IPR036866">
    <property type="entry name" value="RibonucZ/Hydroxyglut_hydro"/>
</dbReference>
<evidence type="ECO:0000313" key="7">
    <source>
        <dbReference type="Proteomes" id="UP001596972"/>
    </source>
</evidence>
<dbReference type="Proteomes" id="UP001596972">
    <property type="component" value="Unassembled WGS sequence"/>
</dbReference>
<gene>
    <name evidence="6" type="ORF">ACFQ11_33340</name>
</gene>
<organism evidence="6 7">
    <name type="scientific">Actinomadura sediminis</name>
    <dbReference type="NCBI Taxonomy" id="1038904"/>
    <lineage>
        <taxon>Bacteria</taxon>
        <taxon>Bacillati</taxon>
        <taxon>Actinomycetota</taxon>
        <taxon>Actinomycetes</taxon>
        <taxon>Streptosporangiales</taxon>
        <taxon>Thermomonosporaceae</taxon>
        <taxon>Actinomadura</taxon>
    </lineage>
</organism>
<evidence type="ECO:0000256" key="1">
    <source>
        <dbReference type="ARBA" id="ARBA00007749"/>
    </source>
</evidence>
<comment type="caution">
    <text evidence="6">The sequence shown here is derived from an EMBL/GenBank/DDBJ whole genome shotgun (WGS) entry which is preliminary data.</text>
</comment>
<feature type="domain" description="Metallo-beta-lactamase" evidence="5">
    <location>
        <begin position="47"/>
        <end position="258"/>
    </location>
</feature>
<dbReference type="PANTHER" id="PTHR42978:SF6">
    <property type="entry name" value="QUORUM-QUENCHING LACTONASE YTNP-RELATED"/>
    <property type="match status" value="1"/>
</dbReference>
<keyword evidence="4" id="KW-0862">Zinc</keyword>
<sequence length="278" mass="29609">METAAPPTLDLGGVTVTWLEDIASMSFAAADLLPGDRDGAGTDLDLAFGGYLIADGVENVLVDAGVGDGKARARPGWNRRSTDALPRALARAGLSPADVGAVHLTHLHADHVGWCTRWDGEAWAPVFPRARHLALAPDLRWAAEGTARDPGFLYGSYADSVAPLIPHGRLDAVDDGHRLGGRVEVRAVPGHTPGSSIVVVRGTRDTAVLSGDLIHHPRQFAGPAVCSRFCVDPAASARVRREVLGWVAEHDAVLMPAHFGWGRVATDGDRFRYRPIPR</sequence>
<evidence type="ECO:0000313" key="6">
    <source>
        <dbReference type="EMBL" id="MFD0905300.1"/>
    </source>
</evidence>
<dbReference type="SMART" id="SM00849">
    <property type="entry name" value="Lactamase_B"/>
    <property type="match status" value="1"/>
</dbReference>
<dbReference type="RefSeq" id="WP_378306071.1">
    <property type="nucleotide sequence ID" value="NZ_JBHTJA010000126.1"/>
</dbReference>
<dbReference type="InterPro" id="IPR001279">
    <property type="entry name" value="Metallo-B-lactamas"/>
</dbReference>
<keyword evidence="7" id="KW-1185">Reference proteome</keyword>
<accession>A0ABW3F0A1</accession>
<evidence type="ECO:0000256" key="4">
    <source>
        <dbReference type="ARBA" id="ARBA00022833"/>
    </source>
</evidence>
<dbReference type="CDD" id="cd16277">
    <property type="entry name" value="metallo-hydrolase-like_MBL-fold"/>
    <property type="match status" value="1"/>
</dbReference>